<dbReference type="PROSITE" id="PS51390">
    <property type="entry name" value="WAP"/>
    <property type="match status" value="1"/>
</dbReference>
<feature type="signal peptide" evidence="1">
    <location>
        <begin position="1"/>
        <end position="19"/>
    </location>
</feature>
<evidence type="ECO:0000313" key="3">
    <source>
        <dbReference type="EMBL" id="KAG6450106.1"/>
    </source>
</evidence>
<dbReference type="GO" id="GO:0030414">
    <property type="term" value="F:peptidase inhibitor activity"/>
    <property type="evidence" value="ECO:0007669"/>
    <property type="project" value="InterPro"/>
</dbReference>
<dbReference type="Gene3D" id="4.10.75.10">
    <property type="entry name" value="Elafin-like"/>
    <property type="match status" value="1"/>
</dbReference>
<evidence type="ECO:0000256" key="1">
    <source>
        <dbReference type="SAM" id="SignalP"/>
    </source>
</evidence>
<dbReference type="EMBL" id="JH668383">
    <property type="protein sequence ID" value="KAG6450105.1"/>
    <property type="molecule type" value="Genomic_DNA"/>
</dbReference>
<reference evidence="3" key="2">
    <citation type="submission" date="2020-12" db="EMBL/GenBank/DDBJ databases">
        <authorList>
            <person name="Kanost M."/>
        </authorList>
    </citation>
    <scope>NUCLEOTIDE SEQUENCE</scope>
</reference>
<proteinExistence type="predicted"/>
<dbReference type="Pfam" id="PF00095">
    <property type="entry name" value="WAP"/>
    <property type="match status" value="1"/>
</dbReference>
<dbReference type="AlphaFoldDB" id="A0A921Z240"/>
<evidence type="ECO:0000313" key="4">
    <source>
        <dbReference type="Proteomes" id="UP000791440"/>
    </source>
</evidence>
<dbReference type="Proteomes" id="UP000791440">
    <property type="component" value="Unassembled WGS sequence"/>
</dbReference>
<name>A0A921Z240_MANSE</name>
<dbReference type="SMART" id="SM00217">
    <property type="entry name" value="WAP"/>
    <property type="match status" value="1"/>
</dbReference>
<organism evidence="3 4">
    <name type="scientific">Manduca sexta</name>
    <name type="common">Tobacco hawkmoth</name>
    <name type="synonym">Tobacco hornworm</name>
    <dbReference type="NCBI Taxonomy" id="7130"/>
    <lineage>
        <taxon>Eukaryota</taxon>
        <taxon>Metazoa</taxon>
        <taxon>Ecdysozoa</taxon>
        <taxon>Arthropoda</taxon>
        <taxon>Hexapoda</taxon>
        <taxon>Insecta</taxon>
        <taxon>Pterygota</taxon>
        <taxon>Neoptera</taxon>
        <taxon>Endopterygota</taxon>
        <taxon>Lepidoptera</taxon>
        <taxon>Glossata</taxon>
        <taxon>Ditrysia</taxon>
        <taxon>Bombycoidea</taxon>
        <taxon>Sphingidae</taxon>
        <taxon>Sphinginae</taxon>
        <taxon>Sphingini</taxon>
        <taxon>Manduca</taxon>
    </lineage>
</organism>
<dbReference type="EMBL" id="JH668383">
    <property type="protein sequence ID" value="KAG6450106.1"/>
    <property type="molecule type" value="Genomic_DNA"/>
</dbReference>
<keyword evidence="4" id="KW-1185">Reference proteome</keyword>
<gene>
    <name evidence="3" type="ORF">O3G_MSEX006425</name>
</gene>
<dbReference type="InterPro" id="IPR036645">
    <property type="entry name" value="Elafin-like_sf"/>
</dbReference>
<reference evidence="3" key="1">
    <citation type="journal article" date="2016" name="Insect Biochem. Mol. Biol.">
        <title>Multifaceted biological insights from a draft genome sequence of the tobacco hornworm moth, Manduca sexta.</title>
        <authorList>
            <person name="Kanost M.R."/>
            <person name="Arrese E.L."/>
            <person name="Cao X."/>
            <person name="Chen Y.R."/>
            <person name="Chellapilla S."/>
            <person name="Goldsmith M.R."/>
            <person name="Grosse-Wilde E."/>
            <person name="Heckel D.G."/>
            <person name="Herndon N."/>
            <person name="Jiang H."/>
            <person name="Papanicolaou A."/>
            <person name="Qu J."/>
            <person name="Soulages J.L."/>
            <person name="Vogel H."/>
            <person name="Walters J."/>
            <person name="Waterhouse R.M."/>
            <person name="Ahn S.J."/>
            <person name="Almeida F.C."/>
            <person name="An C."/>
            <person name="Aqrawi P."/>
            <person name="Bretschneider A."/>
            <person name="Bryant W.B."/>
            <person name="Bucks S."/>
            <person name="Chao H."/>
            <person name="Chevignon G."/>
            <person name="Christen J.M."/>
            <person name="Clarke D.F."/>
            <person name="Dittmer N.T."/>
            <person name="Ferguson L.C.F."/>
            <person name="Garavelou S."/>
            <person name="Gordon K.H.J."/>
            <person name="Gunaratna R.T."/>
            <person name="Han Y."/>
            <person name="Hauser F."/>
            <person name="He Y."/>
            <person name="Heidel-Fischer H."/>
            <person name="Hirsh A."/>
            <person name="Hu Y."/>
            <person name="Jiang H."/>
            <person name="Kalra D."/>
            <person name="Klinner C."/>
            <person name="Konig C."/>
            <person name="Kovar C."/>
            <person name="Kroll A.R."/>
            <person name="Kuwar S.S."/>
            <person name="Lee S.L."/>
            <person name="Lehman R."/>
            <person name="Li K."/>
            <person name="Li Z."/>
            <person name="Liang H."/>
            <person name="Lovelace S."/>
            <person name="Lu Z."/>
            <person name="Mansfield J.H."/>
            <person name="McCulloch K.J."/>
            <person name="Mathew T."/>
            <person name="Morton B."/>
            <person name="Muzny D.M."/>
            <person name="Neunemann D."/>
            <person name="Ongeri F."/>
            <person name="Pauchet Y."/>
            <person name="Pu L.L."/>
            <person name="Pyrousis I."/>
            <person name="Rao X.J."/>
            <person name="Redding A."/>
            <person name="Roesel C."/>
            <person name="Sanchez-Gracia A."/>
            <person name="Schaack S."/>
            <person name="Shukla A."/>
            <person name="Tetreau G."/>
            <person name="Wang Y."/>
            <person name="Xiong G.H."/>
            <person name="Traut W."/>
            <person name="Walsh T.K."/>
            <person name="Worley K.C."/>
            <person name="Wu D."/>
            <person name="Wu W."/>
            <person name="Wu Y.Q."/>
            <person name="Zhang X."/>
            <person name="Zou Z."/>
            <person name="Zucker H."/>
            <person name="Briscoe A.D."/>
            <person name="Burmester T."/>
            <person name="Clem R.J."/>
            <person name="Feyereisen R."/>
            <person name="Grimmelikhuijzen C.J.P."/>
            <person name="Hamodrakas S.J."/>
            <person name="Hansson B.S."/>
            <person name="Huguet E."/>
            <person name="Jermiin L.S."/>
            <person name="Lan Q."/>
            <person name="Lehman H.K."/>
            <person name="Lorenzen M."/>
            <person name="Merzendorfer H."/>
            <person name="Michalopoulos I."/>
            <person name="Morton D.B."/>
            <person name="Muthukrishnan S."/>
            <person name="Oakeshott J.G."/>
            <person name="Palmer W."/>
            <person name="Park Y."/>
            <person name="Passarelli A.L."/>
            <person name="Rozas J."/>
            <person name="Schwartz L.M."/>
            <person name="Smith W."/>
            <person name="Southgate A."/>
            <person name="Vilcinskas A."/>
            <person name="Vogt R."/>
            <person name="Wang P."/>
            <person name="Werren J."/>
            <person name="Yu X.Q."/>
            <person name="Zhou J.J."/>
            <person name="Brown S.J."/>
            <person name="Scherer S.E."/>
            <person name="Richards S."/>
            <person name="Blissard G.W."/>
        </authorList>
    </citation>
    <scope>NUCLEOTIDE SEQUENCE</scope>
</reference>
<keyword evidence="1" id="KW-0732">Signal</keyword>
<dbReference type="GO" id="GO:0005576">
    <property type="term" value="C:extracellular region"/>
    <property type="evidence" value="ECO:0007669"/>
    <property type="project" value="InterPro"/>
</dbReference>
<dbReference type="SUPFAM" id="SSF57256">
    <property type="entry name" value="Elafin-like"/>
    <property type="match status" value="1"/>
</dbReference>
<accession>A0A921Z240</accession>
<sequence>MSRFFVMFFLASFLVALSASMPDSDIQASSVKLGQCPNNDVISTCVVDESACLGDNECPGSSKCCAWGCGRKCVPAV</sequence>
<feature type="domain" description="WAP" evidence="2">
    <location>
        <begin position="29"/>
        <end position="77"/>
    </location>
</feature>
<comment type="caution">
    <text evidence="3">The sequence shown here is derived from an EMBL/GenBank/DDBJ whole genome shotgun (WGS) entry which is preliminary data.</text>
</comment>
<evidence type="ECO:0000259" key="2">
    <source>
        <dbReference type="PROSITE" id="PS51390"/>
    </source>
</evidence>
<dbReference type="PRINTS" id="PR00003">
    <property type="entry name" value="4DISULPHCORE"/>
</dbReference>
<protein>
    <recommendedName>
        <fullName evidence="2">WAP domain-containing protein</fullName>
    </recommendedName>
</protein>
<feature type="chain" id="PRO_5038324474" description="WAP domain-containing protein" evidence="1">
    <location>
        <begin position="20"/>
        <end position="77"/>
    </location>
</feature>
<dbReference type="InterPro" id="IPR008197">
    <property type="entry name" value="WAP_dom"/>
</dbReference>